<evidence type="ECO:0000256" key="11">
    <source>
        <dbReference type="ARBA" id="ARBA00060107"/>
    </source>
</evidence>
<keyword evidence="5" id="KW-0479">Metal-binding</keyword>
<organism evidence="15 16">
    <name type="scientific">Protomyces lactucae-debilis</name>
    <dbReference type="NCBI Taxonomy" id="2754530"/>
    <lineage>
        <taxon>Eukaryota</taxon>
        <taxon>Fungi</taxon>
        <taxon>Dikarya</taxon>
        <taxon>Ascomycota</taxon>
        <taxon>Taphrinomycotina</taxon>
        <taxon>Taphrinomycetes</taxon>
        <taxon>Taphrinales</taxon>
        <taxon>Protomycetaceae</taxon>
        <taxon>Protomyces</taxon>
    </lineage>
</organism>
<dbReference type="InterPro" id="IPR001932">
    <property type="entry name" value="PPM-type_phosphatase-like_dom"/>
</dbReference>
<dbReference type="InterPro" id="IPR015655">
    <property type="entry name" value="PP2C"/>
</dbReference>
<dbReference type="Proteomes" id="UP000193685">
    <property type="component" value="Unassembled WGS sequence"/>
</dbReference>
<comment type="catalytic activity">
    <reaction evidence="9">
        <text>O-phospho-L-seryl-[protein] + H2O = L-seryl-[protein] + phosphate</text>
        <dbReference type="Rhea" id="RHEA:20629"/>
        <dbReference type="Rhea" id="RHEA-COMP:9863"/>
        <dbReference type="Rhea" id="RHEA-COMP:11604"/>
        <dbReference type="ChEBI" id="CHEBI:15377"/>
        <dbReference type="ChEBI" id="CHEBI:29999"/>
        <dbReference type="ChEBI" id="CHEBI:43474"/>
        <dbReference type="ChEBI" id="CHEBI:83421"/>
        <dbReference type="EC" id="3.1.3.16"/>
    </reaction>
    <physiologicalReaction direction="left-to-right" evidence="9">
        <dbReference type="Rhea" id="RHEA:20630"/>
    </physiologicalReaction>
</comment>
<evidence type="ECO:0000256" key="12">
    <source>
        <dbReference type="RuleBase" id="RU003465"/>
    </source>
</evidence>
<dbReference type="CDD" id="cd00143">
    <property type="entry name" value="PP2Cc"/>
    <property type="match status" value="1"/>
</dbReference>
<evidence type="ECO:0000256" key="6">
    <source>
        <dbReference type="ARBA" id="ARBA00022801"/>
    </source>
</evidence>
<dbReference type="SUPFAM" id="SSF81606">
    <property type="entry name" value="PP2C-like"/>
    <property type="match status" value="1"/>
</dbReference>
<evidence type="ECO:0000256" key="4">
    <source>
        <dbReference type="ARBA" id="ARBA00013081"/>
    </source>
</evidence>
<dbReference type="InterPro" id="IPR036457">
    <property type="entry name" value="PPM-type-like_dom_sf"/>
</dbReference>
<dbReference type="GO" id="GO:0004722">
    <property type="term" value="F:protein serine/threonine phosphatase activity"/>
    <property type="evidence" value="ECO:0007669"/>
    <property type="project" value="UniProtKB-EC"/>
</dbReference>
<evidence type="ECO:0000313" key="15">
    <source>
        <dbReference type="EMBL" id="ORY83079.1"/>
    </source>
</evidence>
<comment type="cofactor">
    <cofactor evidence="1">
        <name>Mn(2+)</name>
        <dbReference type="ChEBI" id="CHEBI:29035"/>
    </cofactor>
</comment>
<dbReference type="PANTHER" id="PTHR13832">
    <property type="entry name" value="PROTEIN PHOSPHATASE 2C"/>
    <property type="match status" value="1"/>
</dbReference>
<dbReference type="SMART" id="SM00332">
    <property type="entry name" value="PP2Cc"/>
    <property type="match status" value="1"/>
</dbReference>
<keyword evidence="8" id="KW-0464">Manganese</keyword>
<keyword evidence="16" id="KW-1185">Reference proteome</keyword>
<evidence type="ECO:0000256" key="3">
    <source>
        <dbReference type="ARBA" id="ARBA00006702"/>
    </source>
</evidence>
<evidence type="ECO:0000256" key="10">
    <source>
        <dbReference type="ARBA" id="ARBA00048832"/>
    </source>
</evidence>
<dbReference type="GO" id="GO:0046872">
    <property type="term" value="F:metal ion binding"/>
    <property type="evidence" value="ECO:0007669"/>
    <property type="project" value="UniProtKB-KW"/>
</dbReference>
<dbReference type="PROSITE" id="PS51746">
    <property type="entry name" value="PPM_2"/>
    <property type="match status" value="1"/>
</dbReference>
<dbReference type="Gene3D" id="3.60.40.10">
    <property type="entry name" value="PPM-type phosphatase domain"/>
    <property type="match status" value="1"/>
</dbReference>
<evidence type="ECO:0000256" key="5">
    <source>
        <dbReference type="ARBA" id="ARBA00022723"/>
    </source>
</evidence>
<feature type="compositionally biased region" description="Basic and acidic residues" evidence="13">
    <location>
        <begin position="387"/>
        <end position="424"/>
    </location>
</feature>
<evidence type="ECO:0000259" key="14">
    <source>
        <dbReference type="PROSITE" id="PS51746"/>
    </source>
</evidence>
<keyword evidence="7 12" id="KW-0904">Protein phosphatase</keyword>
<dbReference type="PANTHER" id="PTHR13832:SF565">
    <property type="entry name" value="AT28366P-RELATED"/>
    <property type="match status" value="1"/>
</dbReference>
<comment type="caution">
    <text evidence="15">The sequence shown here is derived from an EMBL/GenBank/DDBJ whole genome shotgun (WGS) entry which is preliminary data.</text>
</comment>
<proteinExistence type="inferred from homology"/>
<protein>
    <recommendedName>
        <fullName evidence="4">protein-serine/threonine phosphatase</fullName>
        <ecNumber evidence="4">3.1.3.16</ecNumber>
    </recommendedName>
</protein>
<sequence length="424" mass="46104">MGQTLATPVVEKHSSNGADELYIYGISDMQGWRISMEDAHAAILNLTEASGKEQVSVFAVYDGHGAGANVALFTGDRLHRIVAAEDAFKKKDYEAALKSGFLATDRAILGDRKFIEDPSGCTATVNLITEGKIYCANAGDSRTVLGSKGNAIPLSQDHKPQNAKEKERICAAGGFVDFDRVNGNLALSRAIGDFEFKKNKDLPAERQIVTADPDVKVHEITQDDEFLVVACDGIWDCKSSQEVIEFVRRGVVAGQELHVICENLMDNCLASSSDGGGVGCDNMTVMVVGLLQGKSKEEWYKMVQDRVANNEGPCAPESAAELKPPQFDQFQSNQVRYGSFKGNEELSSSSEEENEEEDESEEKDDGKTPAKKSKKDGSIVVLNDGSELLRQKEEKEAVANAEAAEREEAAKDTDTDKVQMDTSK</sequence>
<reference evidence="15 16" key="1">
    <citation type="submission" date="2016-07" db="EMBL/GenBank/DDBJ databases">
        <title>Pervasive Adenine N6-methylation of Active Genes in Fungi.</title>
        <authorList>
            <consortium name="DOE Joint Genome Institute"/>
            <person name="Mondo S.J."/>
            <person name="Dannebaum R.O."/>
            <person name="Kuo R.C."/>
            <person name="Labutti K."/>
            <person name="Haridas S."/>
            <person name="Kuo A."/>
            <person name="Salamov A."/>
            <person name="Ahrendt S.R."/>
            <person name="Lipzen A."/>
            <person name="Sullivan W."/>
            <person name="Andreopoulos W.B."/>
            <person name="Clum A."/>
            <person name="Lindquist E."/>
            <person name="Daum C."/>
            <person name="Ramamoorthy G.K."/>
            <person name="Gryganskyi A."/>
            <person name="Culley D."/>
            <person name="Magnuson J.K."/>
            <person name="James T.Y."/>
            <person name="O'Malley M.A."/>
            <person name="Stajich J.E."/>
            <person name="Spatafora J.W."/>
            <person name="Visel A."/>
            <person name="Grigoriev I.V."/>
        </authorList>
    </citation>
    <scope>NUCLEOTIDE SEQUENCE [LARGE SCALE GENOMIC DNA]</scope>
    <source>
        <strain evidence="15 16">12-1054</strain>
    </source>
</reference>
<dbReference type="RefSeq" id="XP_040725660.1">
    <property type="nucleotide sequence ID" value="XM_040867698.1"/>
</dbReference>
<evidence type="ECO:0000256" key="7">
    <source>
        <dbReference type="ARBA" id="ARBA00022912"/>
    </source>
</evidence>
<evidence type="ECO:0000256" key="8">
    <source>
        <dbReference type="ARBA" id="ARBA00023211"/>
    </source>
</evidence>
<dbReference type="InterPro" id="IPR000222">
    <property type="entry name" value="PP2C_BS"/>
</dbReference>
<feature type="region of interest" description="Disordered" evidence="13">
    <location>
        <begin position="342"/>
        <end position="424"/>
    </location>
</feature>
<dbReference type="Pfam" id="PF00481">
    <property type="entry name" value="PP2C"/>
    <property type="match status" value="1"/>
</dbReference>
<evidence type="ECO:0000256" key="13">
    <source>
        <dbReference type="SAM" id="MobiDB-lite"/>
    </source>
</evidence>
<dbReference type="GeneID" id="63784297"/>
<dbReference type="STRING" id="56484.A0A1Y2FGM8"/>
<dbReference type="OMA" id="GPGIRNQ"/>
<evidence type="ECO:0000256" key="1">
    <source>
        <dbReference type="ARBA" id="ARBA00001936"/>
    </source>
</evidence>
<gene>
    <name evidence="15" type="ORF">BCR37DRAFT_346564</name>
</gene>
<evidence type="ECO:0000313" key="16">
    <source>
        <dbReference type="Proteomes" id="UP000193685"/>
    </source>
</evidence>
<feature type="compositionally biased region" description="Acidic residues" evidence="13">
    <location>
        <begin position="350"/>
        <end position="363"/>
    </location>
</feature>
<dbReference type="AlphaFoldDB" id="A0A1Y2FGM8"/>
<comment type="similarity">
    <text evidence="3 12">Belongs to the PP2C family.</text>
</comment>
<dbReference type="EC" id="3.1.3.16" evidence="4"/>
<keyword evidence="6 12" id="KW-0378">Hydrolase</keyword>
<evidence type="ECO:0000256" key="9">
    <source>
        <dbReference type="ARBA" id="ARBA00047986"/>
    </source>
</evidence>
<evidence type="ECO:0000256" key="2">
    <source>
        <dbReference type="ARBA" id="ARBA00001946"/>
    </source>
</evidence>
<dbReference type="OrthoDB" id="10264738at2759"/>
<feature type="domain" description="PPM-type phosphatase" evidence="14">
    <location>
        <begin position="23"/>
        <end position="290"/>
    </location>
</feature>
<accession>A0A1Y2FGM8</accession>
<name>A0A1Y2FGM8_PROLT</name>
<comment type="function">
    <text evidence="11">Dephosphorylating regulator for many key proteins. Has an important role in osmotic stability and cell shape control. It may negatively regulate the osmosensing signal transmitted through wis1 map kinase.</text>
</comment>
<dbReference type="PROSITE" id="PS01032">
    <property type="entry name" value="PPM_1"/>
    <property type="match status" value="1"/>
</dbReference>
<comment type="cofactor">
    <cofactor evidence="2">
        <name>Mg(2+)</name>
        <dbReference type="ChEBI" id="CHEBI:18420"/>
    </cofactor>
</comment>
<dbReference type="FunFam" id="3.60.40.10:FF:000016">
    <property type="entry name" value="Protein phosphatase 2C"/>
    <property type="match status" value="1"/>
</dbReference>
<dbReference type="EMBL" id="MCFI01000008">
    <property type="protein sequence ID" value="ORY83079.1"/>
    <property type="molecule type" value="Genomic_DNA"/>
</dbReference>
<comment type="catalytic activity">
    <reaction evidence="10">
        <text>O-phospho-L-threonyl-[protein] + H2O = L-threonyl-[protein] + phosphate</text>
        <dbReference type="Rhea" id="RHEA:47004"/>
        <dbReference type="Rhea" id="RHEA-COMP:11060"/>
        <dbReference type="Rhea" id="RHEA-COMP:11605"/>
        <dbReference type="ChEBI" id="CHEBI:15377"/>
        <dbReference type="ChEBI" id="CHEBI:30013"/>
        <dbReference type="ChEBI" id="CHEBI:43474"/>
        <dbReference type="ChEBI" id="CHEBI:61977"/>
        <dbReference type="EC" id="3.1.3.16"/>
    </reaction>
    <physiologicalReaction direction="left-to-right" evidence="10">
        <dbReference type="Rhea" id="RHEA:47005"/>
    </physiologicalReaction>
</comment>